<dbReference type="EMBL" id="BPLF01000002">
    <property type="protein sequence ID" value="GIX63904.1"/>
    <property type="molecule type" value="Genomic_DNA"/>
</dbReference>
<evidence type="ECO:0000313" key="1">
    <source>
        <dbReference type="EMBL" id="GIX63904.1"/>
    </source>
</evidence>
<dbReference type="Proteomes" id="UP001497744">
    <property type="component" value="Unassembled WGS sequence"/>
</dbReference>
<evidence type="ECO:0000313" key="3">
    <source>
        <dbReference type="EMBL" id="GIX63907.1"/>
    </source>
</evidence>
<proteinExistence type="predicted"/>
<keyword evidence="4" id="KW-1185">Reference proteome</keyword>
<organism evidence="3 4">
    <name type="scientific">Babesia caballi</name>
    <dbReference type="NCBI Taxonomy" id="5871"/>
    <lineage>
        <taxon>Eukaryota</taxon>
        <taxon>Sar</taxon>
        <taxon>Alveolata</taxon>
        <taxon>Apicomplexa</taxon>
        <taxon>Aconoidasida</taxon>
        <taxon>Piroplasmida</taxon>
        <taxon>Babesiidae</taxon>
        <taxon>Babesia</taxon>
    </lineage>
</organism>
<comment type="caution">
    <text evidence="3">The sequence shown here is derived from an EMBL/GenBank/DDBJ whole genome shotgun (WGS) entry which is preliminary data.</text>
</comment>
<accession>A0AAV4LUI5</accession>
<evidence type="ECO:0000313" key="2">
    <source>
        <dbReference type="EMBL" id="GIX63905.1"/>
    </source>
</evidence>
<dbReference type="EMBL" id="BPLF01000002">
    <property type="protein sequence ID" value="GIX63907.1"/>
    <property type="molecule type" value="Genomic_DNA"/>
</dbReference>
<dbReference type="GeneID" id="94195385"/>
<protein>
    <submittedName>
        <fullName evidence="3">Coiled-coil domain-containing protein 69 isoform X2</fullName>
    </submittedName>
</protein>
<name>A0AAV4LUI5_BABCB</name>
<gene>
    <name evidence="1" type="ORF">BcabD6B2_33390</name>
    <name evidence="2" type="ORF">BcabD6B2_33400</name>
    <name evidence="3" type="ORF">BcabD6B2_33420</name>
</gene>
<dbReference type="EMBL" id="BPLF01000002">
    <property type="protein sequence ID" value="GIX63905.1"/>
    <property type="molecule type" value="Genomic_DNA"/>
</dbReference>
<evidence type="ECO:0000313" key="4">
    <source>
        <dbReference type="Proteomes" id="UP001497744"/>
    </source>
</evidence>
<dbReference type="AlphaFoldDB" id="A0AAV4LUI5"/>
<dbReference type="RefSeq" id="XP_067715973.1">
    <property type="nucleotide sequence ID" value="XM_067859872.1"/>
</dbReference>
<sequence length="86" mass="9522">MPTPPGRPLGKWKPGNWALKPWSNVITNSGTTLSVGLTRHNTPGELCRVRQAKRQVASDLSAFVMWSLRYMTTKGRRSPTVTELSG</sequence>
<reference evidence="3 4" key="1">
    <citation type="submission" date="2021-06" db="EMBL/GenBank/DDBJ databases">
        <title>Genome sequence of Babesia caballi.</title>
        <authorList>
            <person name="Yamagishi J."/>
            <person name="Kidaka T."/>
            <person name="Ochi A."/>
        </authorList>
    </citation>
    <scope>NUCLEOTIDE SEQUENCE [LARGE SCALE GENOMIC DNA]</scope>
    <source>
        <strain evidence="3">USDA-D6B2</strain>
    </source>
</reference>